<dbReference type="HOGENOM" id="CLU_035823_0_0_1"/>
<feature type="compositionally biased region" description="Low complexity" evidence="5">
    <location>
        <begin position="349"/>
        <end position="366"/>
    </location>
</feature>
<evidence type="ECO:0000313" key="8">
    <source>
        <dbReference type="Proteomes" id="UP000053989"/>
    </source>
</evidence>
<dbReference type="InParanoid" id="A0A0C2ZIG7"/>
<dbReference type="SUPFAM" id="SSF54928">
    <property type="entry name" value="RNA-binding domain, RBD"/>
    <property type="match status" value="1"/>
</dbReference>
<evidence type="ECO:0000259" key="6">
    <source>
        <dbReference type="Pfam" id="PF03467"/>
    </source>
</evidence>
<feature type="compositionally biased region" description="Polar residues" evidence="5">
    <location>
        <begin position="492"/>
        <end position="507"/>
    </location>
</feature>
<dbReference type="GO" id="GO:0005730">
    <property type="term" value="C:nucleolus"/>
    <property type="evidence" value="ECO:0007669"/>
    <property type="project" value="TreeGrafter"/>
</dbReference>
<proteinExistence type="inferred from homology"/>
<dbReference type="Gene3D" id="3.30.70.330">
    <property type="match status" value="1"/>
</dbReference>
<dbReference type="InterPro" id="IPR039722">
    <property type="entry name" value="Upf3"/>
</dbReference>
<sequence length="534" mass="55635">MAGAETRQGSRKQPKHKDKPHASASANANTNNNGTLERLKTVVRRLPPNLPEDVFWQSVQAWVTEETVAWKMYHPGKLRKRSVMHKESVPSRAYIAFKNEEMLATFSREYDGHIFKDKAGNESQAIVEFAPFQKVPMEKKKVDARNNTIDKDEDYISFLEYLEVIEKTGPPSLEALIAAAQSAPQPTTTPLLEALKAEKSAQKDKEAIIRNHAHYKESAIIAKKEEAAKKKASAVAQQAQAQAAASIAAQKQVIDGGPTISQPTSRKAKKAAAAAQKAAAHDAQPTMRIQTAAPKQPTSAGGVSAPPSVPQHTITSTLAPPTAPHAHRERGHRGHKASGGSVAVHAKSTDSTATAAPASAEGSATAPVATVPSLPALGAPQTRRGRPVIGIGRHFEAALSGAVGSGGGSSERKRRGEKEKDKEGGAAAAAPSGPASGGSSAPEGKSAGGKHKDHHTSVGKHKGAGSGSAGAQPVVPNILQRSGVPTAPGEVSITQRPQSPREAQSGYQADAPPARGGGGGRRGRGRGRGGHRGG</sequence>
<keyword evidence="3" id="KW-0866">Nonsense-mediated mRNA decay</keyword>
<feature type="compositionally biased region" description="Polar residues" evidence="5">
    <location>
        <begin position="310"/>
        <end position="319"/>
    </location>
</feature>
<dbReference type="Proteomes" id="UP000053989">
    <property type="component" value="Unassembled WGS sequence"/>
</dbReference>
<dbReference type="STRING" id="1036808.A0A0C2ZIG7"/>
<feature type="region of interest" description="Disordered" evidence="5">
    <location>
        <begin position="292"/>
        <end position="367"/>
    </location>
</feature>
<feature type="compositionally biased region" description="Basic residues" evidence="5">
    <location>
        <begin position="9"/>
        <end position="19"/>
    </location>
</feature>
<feature type="region of interest" description="Disordered" evidence="5">
    <location>
        <begin position="1"/>
        <end position="36"/>
    </location>
</feature>
<evidence type="ECO:0000256" key="3">
    <source>
        <dbReference type="ARBA" id="ARBA00023161"/>
    </source>
</evidence>
<evidence type="ECO:0000256" key="1">
    <source>
        <dbReference type="ARBA" id="ARBA00004123"/>
    </source>
</evidence>
<gene>
    <name evidence="7" type="ORF">SCLCIDRAFT_1223619</name>
</gene>
<feature type="compositionally biased region" description="Basic residues" evidence="5">
    <location>
        <begin position="448"/>
        <end position="463"/>
    </location>
</feature>
<feature type="compositionally biased region" description="Basic residues" evidence="5">
    <location>
        <begin position="521"/>
        <end position="534"/>
    </location>
</feature>
<dbReference type="GO" id="GO:0000184">
    <property type="term" value="P:nuclear-transcribed mRNA catabolic process, nonsense-mediated decay"/>
    <property type="evidence" value="ECO:0007669"/>
    <property type="project" value="UniProtKB-KW"/>
</dbReference>
<feature type="compositionally biased region" description="Basic residues" evidence="5">
    <location>
        <begin position="325"/>
        <end position="336"/>
    </location>
</feature>
<evidence type="ECO:0000256" key="5">
    <source>
        <dbReference type="SAM" id="MobiDB-lite"/>
    </source>
</evidence>
<dbReference type="EMBL" id="KN822207">
    <property type="protein sequence ID" value="KIM52552.1"/>
    <property type="molecule type" value="Genomic_DNA"/>
</dbReference>
<dbReference type="OrthoDB" id="18087at2759"/>
<dbReference type="PANTHER" id="PTHR13112:SF0">
    <property type="entry name" value="FI21285P1"/>
    <property type="match status" value="1"/>
</dbReference>
<dbReference type="AlphaFoldDB" id="A0A0C2ZIG7"/>
<feature type="compositionally biased region" description="Basic and acidic residues" evidence="5">
    <location>
        <begin position="410"/>
        <end position="424"/>
    </location>
</feature>
<dbReference type="InterPro" id="IPR035979">
    <property type="entry name" value="RBD_domain_sf"/>
</dbReference>
<organism evidence="7 8">
    <name type="scientific">Scleroderma citrinum Foug A</name>
    <dbReference type="NCBI Taxonomy" id="1036808"/>
    <lineage>
        <taxon>Eukaryota</taxon>
        <taxon>Fungi</taxon>
        <taxon>Dikarya</taxon>
        <taxon>Basidiomycota</taxon>
        <taxon>Agaricomycotina</taxon>
        <taxon>Agaricomycetes</taxon>
        <taxon>Agaricomycetidae</taxon>
        <taxon>Boletales</taxon>
        <taxon>Sclerodermatineae</taxon>
        <taxon>Sclerodermataceae</taxon>
        <taxon>Scleroderma</taxon>
    </lineage>
</organism>
<reference evidence="8" key="2">
    <citation type="submission" date="2015-01" db="EMBL/GenBank/DDBJ databases">
        <title>Evolutionary Origins and Diversification of the Mycorrhizal Mutualists.</title>
        <authorList>
            <consortium name="DOE Joint Genome Institute"/>
            <consortium name="Mycorrhizal Genomics Consortium"/>
            <person name="Kohler A."/>
            <person name="Kuo A."/>
            <person name="Nagy L.G."/>
            <person name="Floudas D."/>
            <person name="Copeland A."/>
            <person name="Barry K.W."/>
            <person name="Cichocki N."/>
            <person name="Veneault-Fourrey C."/>
            <person name="LaButti K."/>
            <person name="Lindquist E.A."/>
            <person name="Lipzen A."/>
            <person name="Lundell T."/>
            <person name="Morin E."/>
            <person name="Murat C."/>
            <person name="Riley R."/>
            <person name="Ohm R."/>
            <person name="Sun H."/>
            <person name="Tunlid A."/>
            <person name="Henrissat B."/>
            <person name="Grigoriev I.V."/>
            <person name="Hibbett D.S."/>
            <person name="Martin F."/>
        </authorList>
    </citation>
    <scope>NUCLEOTIDE SEQUENCE [LARGE SCALE GENOMIC DNA]</scope>
    <source>
        <strain evidence="8">Foug A</strain>
    </source>
</reference>
<reference evidence="7 8" key="1">
    <citation type="submission" date="2014-04" db="EMBL/GenBank/DDBJ databases">
        <authorList>
            <consortium name="DOE Joint Genome Institute"/>
            <person name="Kuo A."/>
            <person name="Kohler A."/>
            <person name="Nagy L.G."/>
            <person name="Floudas D."/>
            <person name="Copeland A."/>
            <person name="Barry K.W."/>
            <person name="Cichocki N."/>
            <person name="Veneault-Fourrey C."/>
            <person name="LaButti K."/>
            <person name="Lindquist E.A."/>
            <person name="Lipzen A."/>
            <person name="Lundell T."/>
            <person name="Morin E."/>
            <person name="Murat C."/>
            <person name="Sun H."/>
            <person name="Tunlid A."/>
            <person name="Henrissat B."/>
            <person name="Grigoriev I.V."/>
            <person name="Hibbett D.S."/>
            <person name="Martin F."/>
            <person name="Nordberg H.P."/>
            <person name="Cantor M.N."/>
            <person name="Hua S.X."/>
        </authorList>
    </citation>
    <scope>NUCLEOTIDE SEQUENCE [LARGE SCALE GENOMIC DNA]</scope>
    <source>
        <strain evidence="7 8">Foug A</strain>
    </source>
</reference>
<protein>
    <recommendedName>
        <fullName evidence="6">UPF3 domain-containing protein</fullName>
    </recommendedName>
</protein>
<keyword evidence="4" id="KW-0539">Nucleus</keyword>
<dbReference type="GO" id="GO:0005737">
    <property type="term" value="C:cytoplasm"/>
    <property type="evidence" value="ECO:0007669"/>
    <property type="project" value="TreeGrafter"/>
</dbReference>
<comment type="subcellular location">
    <subcellularLocation>
        <location evidence="1">Nucleus</location>
    </subcellularLocation>
</comment>
<dbReference type="GO" id="GO:0045727">
    <property type="term" value="P:positive regulation of translation"/>
    <property type="evidence" value="ECO:0007669"/>
    <property type="project" value="TreeGrafter"/>
</dbReference>
<evidence type="ECO:0000256" key="4">
    <source>
        <dbReference type="ARBA" id="ARBA00023242"/>
    </source>
</evidence>
<keyword evidence="8" id="KW-1185">Reference proteome</keyword>
<accession>A0A0C2ZIG7</accession>
<dbReference type="InterPro" id="IPR005120">
    <property type="entry name" value="UPF3_dom"/>
</dbReference>
<dbReference type="Pfam" id="PF03467">
    <property type="entry name" value="Smg4_UPF3"/>
    <property type="match status" value="1"/>
</dbReference>
<name>A0A0C2ZIG7_9AGAM</name>
<evidence type="ECO:0000313" key="7">
    <source>
        <dbReference type="EMBL" id="KIM52552.1"/>
    </source>
</evidence>
<feature type="compositionally biased region" description="Low complexity" evidence="5">
    <location>
        <begin position="425"/>
        <end position="445"/>
    </location>
</feature>
<feature type="region of interest" description="Disordered" evidence="5">
    <location>
        <begin position="400"/>
        <end position="534"/>
    </location>
</feature>
<dbReference type="GO" id="GO:0003729">
    <property type="term" value="F:mRNA binding"/>
    <property type="evidence" value="ECO:0007669"/>
    <property type="project" value="TreeGrafter"/>
</dbReference>
<dbReference type="InterPro" id="IPR012677">
    <property type="entry name" value="Nucleotide-bd_a/b_plait_sf"/>
</dbReference>
<feature type="domain" description="UPF3" evidence="6">
    <location>
        <begin position="37"/>
        <end position="199"/>
    </location>
</feature>
<feature type="compositionally biased region" description="Low complexity" evidence="5">
    <location>
        <begin position="22"/>
        <end position="33"/>
    </location>
</feature>
<evidence type="ECO:0000256" key="2">
    <source>
        <dbReference type="ARBA" id="ARBA00005991"/>
    </source>
</evidence>
<dbReference type="PANTHER" id="PTHR13112">
    <property type="entry name" value="UPF3 REGULATOR OF NONSENSE TRANSCRIPTS-LIKE PROTEIN"/>
    <property type="match status" value="1"/>
</dbReference>
<comment type="similarity">
    <text evidence="2">Belongs to the RENT3 family.</text>
</comment>
<dbReference type="CDD" id="cd12455">
    <property type="entry name" value="RRM_like_Smg4_UPF3"/>
    <property type="match status" value="1"/>
</dbReference>